<dbReference type="Proteomes" id="UP000289784">
    <property type="component" value="Unassembled WGS sequence"/>
</dbReference>
<dbReference type="Pfam" id="PF20410">
    <property type="entry name" value="X-Tfes_XVIPCD"/>
    <property type="match status" value="1"/>
</dbReference>
<gene>
    <name evidence="4" type="ORF">EPA99_13345</name>
</gene>
<feature type="domain" description="T6SS Phospholipase effector Tle1-like catalytic" evidence="2">
    <location>
        <begin position="201"/>
        <end position="286"/>
    </location>
</feature>
<evidence type="ECO:0000256" key="1">
    <source>
        <dbReference type="SAM" id="MobiDB-lite"/>
    </source>
</evidence>
<keyword evidence="5" id="KW-1185">Reference proteome</keyword>
<feature type="region of interest" description="Disordered" evidence="1">
    <location>
        <begin position="586"/>
        <end position="643"/>
    </location>
</feature>
<organism evidence="4 5">
    <name type="scientific">Pseudoxanthomonas composti</name>
    <dbReference type="NCBI Taxonomy" id="2137479"/>
    <lineage>
        <taxon>Bacteria</taxon>
        <taxon>Pseudomonadati</taxon>
        <taxon>Pseudomonadota</taxon>
        <taxon>Gammaproteobacteria</taxon>
        <taxon>Lysobacterales</taxon>
        <taxon>Lysobacteraceae</taxon>
        <taxon>Pseudoxanthomonas</taxon>
    </lineage>
</organism>
<sequence>MDDKVPHHVVAMDDDVTSFVADEARLQTFRDASDQLSKFSVPHLVGASNPHEKLFYAFFDGTGNDADKDPLHATNVDALRKQVRALQASDPQIASHYVAGVGTQDQVLARGLDGALGLTHEARMEEMYWRLADKAEEWSRADPHVNIRVCSVGFSRGATQCAIFSNLLDQRGIIDPTSRTYDAEGRIFYTRHIAAPGMTPQAVGLFDPVSTGVQQLYDRRLAPSVVSGFQITALDERRIKFVSERILPLGVSEDGRFLNVMVAGAHSNIGGGYLRDGLSRRSFNLMSDYLNAQRPDAPMFEKVYEPHDPRLNRVHNSHEGMAIYLLDRKVDRATPEGANTRLAPQAPANAGQVTMQDALPHHPQQFGDRIALGPSVPSRLGPIPEQPGASFIANVERIAKAEAAGIGPLPAEQKLASLAQRFAGGAGVALGVGASVYDGAQTARRAAELMEQGNSTAAQSELSHALARNAGGWIGGATATYAVGAAGASGFVPAAIVAGDALLMSKAFDKAVDLKENREIFHQTDKDGVAWRFNGRDWERQATFDRAGDQPTQAAVGASYAKSQELGAMANARAVEFALGKVPAPQDPFNLPAKPSDQTGLDNQPWRRNPETETWERQVKTGVSGANDRGTYEAQTASPEQARRLDQEALGRIASNIANGREAVAQAYLEHHAAQRGQDYGVGVPAAVEQARAQPDQVQGHDGQAYRRGPDHQWSGPDGQATGNLAIELELTHQLRQPVLERDQQTLAALRARPAPTAAQQEHSELLHRYRAAGIDLNAQEGNLQAVQLATQRTRDAAGLTGPTMQQLQRDEHGHYGYDSPIAHLQAGPDGVVRQVATTSSEELRQAKAELRQTTMEHLPTLAAVSVTAPARADAQAQSSAPEKAAPGRVLADDPTHPDHATYQRIHTWVSGTGNWNEEESRNVAASLYRQQLDDPLVKRVDQVSGGLGKDGAHNVFAVYAPHGIGVAPMFHAHVDGRQAAQEPAQQNLQQAETLKQDQLRQQALEQTQKQHQQQEQGPKMAMGGP</sequence>
<dbReference type="EMBL" id="SAWZ01000007">
    <property type="protein sequence ID" value="RXR03421.1"/>
    <property type="molecule type" value="Genomic_DNA"/>
</dbReference>
<protein>
    <submittedName>
        <fullName evidence="4">DUF2235 domain-containing protein</fullName>
    </submittedName>
</protein>
<comment type="caution">
    <text evidence="4">The sequence shown here is derived from an EMBL/GenBank/DDBJ whole genome shotgun (WGS) entry which is preliminary data.</text>
</comment>
<dbReference type="Pfam" id="PF09994">
    <property type="entry name" value="T6SS_Tle1-like_cat"/>
    <property type="match status" value="2"/>
</dbReference>
<proteinExistence type="predicted"/>
<dbReference type="OrthoDB" id="5952792at2"/>
<feature type="region of interest" description="Disordered" evidence="1">
    <location>
        <begin position="872"/>
        <end position="900"/>
    </location>
</feature>
<dbReference type="InterPro" id="IPR046519">
    <property type="entry name" value="X-Tfes_XVIPCD"/>
</dbReference>
<dbReference type="InterPro" id="IPR018712">
    <property type="entry name" value="Tle1-like_cat"/>
</dbReference>
<feature type="region of interest" description="Disordered" evidence="1">
    <location>
        <begin position="987"/>
        <end position="1026"/>
    </location>
</feature>
<name>A0A4Q1JSY8_9GAMM</name>
<evidence type="ECO:0000259" key="2">
    <source>
        <dbReference type="Pfam" id="PF09994"/>
    </source>
</evidence>
<dbReference type="AlphaFoldDB" id="A0A4Q1JSY8"/>
<feature type="compositionally biased region" description="Basic and acidic residues" evidence="1">
    <location>
        <begin position="891"/>
        <end position="900"/>
    </location>
</feature>
<accession>A0A4Q1JSY8</accession>
<evidence type="ECO:0000313" key="4">
    <source>
        <dbReference type="EMBL" id="RXR03421.1"/>
    </source>
</evidence>
<reference evidence="4 5" key="1">
    <citation type="submission" date="2019-01" db="EMBL/GenBank/DDBJ databases">
        <title>Pseudoxanthomonas composti sp. nov., isolated from compost.</title>
        <authorList>
            <person name="Yang G."/>
        </authorList>
    </citation>
    <scope>NUCLEOTIDE SEQUENCE [LARGE SCALE GENOMIC DNA]</scope>
    <source>
        <strain evidence="4 5">GSS15</strain>
    </source>
</reference>
<feature type="compositionally biased region" description="Low complexity" evidence="1">
    <location>
        <begin position="1002"/>
        <end position="1017"/>
    </location>
</feature>
<feature type="domain" description="T6SS Phospholipase effector Tle1-like catalytic" evidence="2">
    <location>
        <begin position="58"/>
        <end position="178"/>
    </location>
</feature>
<dbReference type="PANTHER" id="PTHR33840">
    <property type="match status" value="1"/>
</dbReference>
<dbReference type="PANTHER" id="PTHR33840:SF1">
    <property type="entry name" value="TLE1 PHOSPHOLIPASE DOMAIN-CONTAINING PROTEIN"/>
    <property type="match status" value="1"/>
</dbReference>
<feature type="domain" description="X-Tfes XVIPCD" evidence="3">
    <location>
        <begin position="893"/>
        <end position="993"/>
    </location>
</feature>
<feature type="compositionally biased region" description="Basic and acidic residues" evidence="1">
    <location>
        <begin position="608"/>
        <end position="619"/>
    </location>
</feature>
<evidence type="ECO:0000313" key="5">
    <source>
        <dbReference type="Proteomes" id="UP000289784"/>
    </source>
</evidence>
<evidence type="ECO:0000259" key="3">
    <source>
        <dbReference type="Pfam" id="PF20410"/>
    </source>
</evidence>